<sequence>MTSVLMLESFEAAVAVDDAIGPEYSQGYQDGLAAGTAAVQVEIGMLDDTIVQCISDIEFTYAEARAQLLCSLQPLFTTLVEKILPQCVDSGFVAQVAGILYNAAEQDTQPEITLHVHPQNVAQIANQLASLEKDVAVKPDQTLSTHAAWLLQGRVETFLDLDSLLEDITEALNTISLEQDGSEANG</sequence>
<evidence type="ECO:0008006" key="3">
    <source>
        <dbReference type="Google" id="ProtNLM"/>
    </source>
</evidence>
<evidence type="ECO:0000313" key="1">
    <source>
        <dbReference type="EMBL" id="PUB11613.1"/>
    </source>
</evidence>
<dbReference type="Proteomes" id="UP000244523">
    <property type="component" value="Unassembled WGS sequence"/>
</dbReference>
<proteinExistence type="predicted"/>
<protein>
    <recommendedName>
        <fullName evidence="3">Flagellar assembly protein FliH</fullName>
    </recommendedName>
</protein>
<dbReference type="RefSeq" id="WP_108387827.1">
    <property type="nucleotide sequence ID" value="NZ_QBUD01000013.1"/>
</dbReference>
<evidence type="ECO:0000313" key="2">
    <source>
        <dbReference type="Proteomes" id="UP000244523"/>
    </source>
</evidence>
<name>A0A2T6KA51_9RHOB</name>
<keyword evidence="2" id="KW-1185">Reference proteome</keyword>
<accession>A0A2T6KA51</accession>
<organism evidence="1 2">
    <name type="scientific">Yoonia sediminilitoris</name>
    <dbReference type="NCBI Taxonomy" id="1286148"/>
    <lineage>
        <taxon>Bacteria</taxon>
        <taxon>Pseudomonadati</taxon>
        <taxon>Pseudomonadota</taxon>
        <taxon>Alphaproteobacteria</taxon>
        <taxon>Rhodobacterales</taxon>
        <taxon>Paracoccaceae</taxon>
        <taxon>Yoonia</taxon>
    </lineage>
</organism>
<reference evidence="1 2" key="1">
    <citation type="submission" date="2018-04" db="EMBL/GenBank/DDBJ databases">
        <title>Genomic Encyclopedia of Archaeal and Bacterial Type Strains, Phase II (KMG-II): from individual species to whole genera.</title>
        <authorList>
            <person name="Goeker M."/>
        </authorList>
    </citation>
    <scope>NUCLEOTIDE SEQUENCE [LARGE SCALE GENOMIC DNA]</scope>
    <source>
        <strain evidence="1 2">DSM 29955</strain>
    </source>
</reference>
<dbReference type="EMBL" id="QBUD01000013">
    <property type="protein sequence ID" value="PUB11613.1"/>
    <property type="molecule type" value="Genomic_DNA"/>
</dbReference>
<dbReference type="OrthoDB" id="7870971at2"/>
<comment type="caution">
    <text evidence="1">The sequence shown here is derived from an EMBL/GenBank/DDBJ whole genome shotgun (WGS) entry which is preliminary data.</text>
</comment>
<gene>
    <name evidence="1" type="ORF">C8N45_113132</name>
</gene>
<dbReference type="AlphaFoldDB" id="A0A2T6KA51"/>